<dbReference type="InterPro" id="IPR006091">
    <property type="entry name" value="Acyl-CoA_Oxase/DH_mid-dom"/>
</dbReference>
<dbReference type="Gene3D" id="1.20.140.10">
    <property type="entry name" value="Butyryl-CoA Dehydrogenase, subunit A, domain 3"/>
    <property type="match status" value="1"/>
</dbReference>
<feature type="domain" description="Acyl-CoA oxidase/dehydrogenase middle" evidence="9">
    <location>
        <begin position="142"/>
        <end position="235"/>
    </location>
</feature>
<dbReference type="PANTHER" id="PTHR42807:SF1">
    <property type="entry name" value="GLUTARYL-COA DEHYDROGENASE, MITOCHONDRIAL"/>
    <property type="match status" value="1"/>
</dbReference>
<dbReference type="InterPro" id="IPR036250">
    <property type="entry name" value="AcylCo_DH-like_C"/>
</dbReference>
<dbReference type="PANTHER" id="PTHR42807">
    <property type="entry name" value="GLUTARYL-COA DEHYDROGENASE, MITOCHONDRIAL"/>
    <property type="match status" value="1"/>
</dbReference>
<dbReference type="InterPro" id="IPR037069">
    <property type="entry name" value="AcylCoA_DH/ox_N_sf"/>
</dbReference>
<evidence type="ECO:0000256" key="1">
    <source>
        <dbReference type="ARBA" id="ARBA00001974"/>
    </source>
</evidence>
<organism evidence="11 12">
    <name type="scientific">Ruoffia tabacinasalis</name>
    <dbReference type="NCBI Taxonomy" id="87458"/>
    <lineage>
        <taxon>Bacteria</taxon>
        <taxon>Bacillati</taxon>
        <taxon>Bacillota</taxon>
        <taxon>Bacilli</taxon>
        <taxon>Lactobacillales</taxon>
        <taxon>Aerococcaceae</taxon>
        <taxon>Ruoffia</taxon>
    </lineage>
</organism>
<feature type="domain" description="Acyl-CoA dehydrogenase/oxidase N-terminal" evidence="10">
    <location>
        <begin position="27"/>
        <end position="138"/>
    </location>
</feature>
<dbReference type="OrthoDB" id="9802447at2"/>
<protein>
    <submittedName>
        <fullName evidence="11">Glutaryl-CoA dehydrogenase</fullName>
    </submittedName>
</protein>
<reference evidence="11 12" key="1">
    <citation type="submission" date="2019-05" db="EMBL/GenBank/DDBJ databases">
        <title>The metagenome of a microbial culture collection derived from dairy environment covers the genomic content of the human microbiome.</title>
        <authorList>
            <person name="Roder T."/>
            <person name="Wuthrich D."/>
            <person name="Sattari Z."/>
            <person name="Von Ah U."/>
            <person name="Bar C."/>
            <person name="Ronchi F."/>
            <person name="Macpherson A.J."/>
            <person name="Ganal-Vonarburg S.C."/>
            <person name="Bruggmann R."/>
            <person name="Vergeres G."/>
        </authorList>
    </citation>
    <scope>NUCLEOTIDE SEQUENCE [LARGE SCALE GENOMIC DNA]</scope>
    <source>
        <strain evidence="11 12">FAM 24227</strain>
    </source>
</reference>
<evidence type="ECO:0000259" key="8">
    <source>
        <dbReference type="Pfam" id="PF00441"/>
    </source>
</evidence>
<evidence type="ECO:0000256" key="2">
    <source>
        <dbReference type="ARBA" id="ARBA00009347"/>
    </source>
</evidence>
<comment type="cofactor">
    <cofactor evidence="1 7">
        <name>FAD</name>
        <dbReference type="ChEBI" id="CHEBI:57692"/>
    </cofactor>
</comment>
<sequence length="401" mass="44543">MDNRKEVLKQLFPEDILNISEGLTDGEVEFLRQLVELLETKYRPVVNQAWVDAEVPKGFFEDIGKLGYYTNPLLFEGREGKKQTSQLFQFFFAFAMSRFDVSLNTLIGVHSGLGFNSFLFGGSPEQVQKYVPKLASHELRTCFALTEPDHGSDVAWGLDTTARREGDKWILNGAKRWIGGASVADLIPVYARDEETNKPKCFIVKAGQEGLDIDIIENKIALRIVPNANIHLKDVVVDESDRLQNINSFKDIAKVLYSTRAGVAFMATGAMAGALQATLKYVTERKQFGKDISNYQLVQEKLAMMQANVTSAMALCSQIARQQENGDYNEIVTSVGKMINALRLRETVAMGRGICGGNGIVVDYDIARFFSDAEAVYTYEGTHEINALVIGRAMTGQSAFN</sequence>
<dbReference type="Gene3D" id="2.40.110.10">
    <property type="entry name" value="Butyryl-CoA Dehydrogenase, subunit A, domain 2"/>
    <property type="match status" value="1"/>
</dbReference>
<comment type="similarity">
    <text evidence="2 7">Belongs to the acyl-CoA dehydrogenase family.</text>
</comment>
<keyword evidence="3 7" id="KW-0285">Flavoprotein</keyword>
<dbReference type="GO" id="GO:0050660">
    <property type="term" value="F:flavin adenine dinucleotide binding"/>
    <property type="evidence" value="ECO:0007669"/>
    <property type="project" value="InterPro"/>
</dbReference>
<dbReference type="SUPFAM" id="SSF56645">
    <property type="entry name" value="Acyl-CoA dehydrogenase NM domain-like"/>
    <property type="match status" value="1"/>
</dbReference>
<dbReference type="Pfam" id="PF02771">
    <property type="entry name" value="Acyl-CoA_dh_N"/>
    <property type="match status" value="1"/>
</dbReference>
<evidence type="ECO:0000256" key="3">
    <source>
        <dbReference type="ARBA" id="ARBA00022630"/>
    </source>
</evidence>
<dbReference type="AlphaFoldDB" id="A0A5R9DUC0"/>
<dbReference type="InterPro" id="IPR052033">
    <property type="entry name" value="Glutaryl-CoA_DH_mitochondrial"/>
</dbReference>
<dbReference type="SUPFAM" id="SSF47203">
    <property type="entry name" value="Acyl-CoA dehydrogenase C-terminal domain-like"/>
    <property type="match status" value="1"/>
</dbReference>
<comment type="caution">
    <text evidence="11">The sequence shown here is derived from an EMBL/GenBank/DDBJ whole genome shotgun (WGS) entry which is preliminary data.</text>
</comment>
<dbReference type="Proteomes" id="UP000306420">
    <property type="component" value="Unassembled WGS sequence"/>
</dbReference>
<evidence type="ECO:0000256" key="4">
    <source>
        <dbReference type="ARBA" id="ARBA00022827"/>
    </source>
</evidence>
<dbReference type="RefSeq" id="WP_138405208.1">
    <property type="nucleotide sequence ID" value="NZ_VBSP01000042.1"/>
</dbReference>
<accession>A0A5R9DUC0</accession>
<dbReference type="Pfam" id="PF00441">
    <property type="entry name" value="Acyl-CoA_dh_1"/>
    <property type="match status" value="1"/>
</dbReference>
<gene>
    <name evidence="11" type="ORF">FEZ33_09800</name>
</gene>
<keyword evidence="6 7" id="KW-0560">Oxidoreductase</keyword>
<dbReference type="GO" id="GO:0016627">
    <property type="term" value="F:oxidoreductase activity, acting on the CH-CH group of donors"/>
    <property type="evidence" value="ECO:0007669"/>
    <property type="project" value="InterPro"/>
</dbReference>
<evidence type="ECO:0000313" key="11">
    <source>
        <dbReference type="EMBL" id="TLQ39962.1"/>
    </source>
</evidence>
<dbReference type="InterPro" id="IPR009100">
    <property type="entry name" value="AcylCoA_DH/oxidase_NM_dom_sf"/>
</dbReference>
<evidence type="ECO:0000313" key="12">
    <source>
        <dbReference type="Proteomes" id="UP000306420"/>
    </source>
</evidence>
<dbReference type="InterPro" id="IPR009075">
    <property type="entry name" value="AcylCo_DH/oxidase_C"/>
</dbReference>
<keyword evidence="5" id="KW-0809">Transit peptide</keyword>
<dbReference type="Pfam" id="PF02770">
    <property type="entry name" value="Acyl-CoA_dh_M"/>
    <property type="match status" value="1"/>
</dbReference>
<feature type="domain" description="Acyl-CoA dehydrogenase/oxidase C-terminal" evidence="8">
    <location>
        <begin position="251"/>
        <end position="394"/>
    </location>
</feature>
<dbReference type="Gene3D" id="1.10.540.10">
    <property type="entry name" value="Acyl-CoA dehydrogenase/oxidase, N-terminal domain"/>
    <property type="match status" value="1"/>
</dbReference>
<evidence type="ECO:0000259" key="9">
    <source>
        <dbReference type="Pfam" id="PF02770"/>
    </source>
</evidence>
<evidence type="ECO:0000259" key="10">
    <source>
        <dbReference type="Pfam" id="PF02771"/>
    </source>
</evidence>
<evidence type="ECO:0000256" key="5">
    <source>
        <dbReference type="ARBA" id="ARBA00022946"/>
    </source>
</evidence>
<dbReference type="InterPro" id="IPR046373">
    <property type="entry name" value="Acyl-CoA_Oxase/DH_mid-dom_sf"/>
</dbReference>
<name>A0A5R9DUC0_9LACT</name>
<keyword evidence="4 7" id="KW-0274">FAD</keyword>
<dbReference type="EMBL" id="VBSP01000042">
    <property type="protein sequence ID" value="TLQ39962.1"/>
    <property type="molecule type" value="Genomic_DNA"/>
</dbReference>
<evidence type="ECO:0000256" key="7">
    <source>
        <dbReference type="RuleBase" id="RU362125"/>
    </source>
</evidence>
<proteinExistence type="inferred from homology"/>
<evidence type="ECO:0000256" key="6">
    <source>
        <dbReference type="ARBA" id="ARBA00023002"/>
    </source>
</evidence>
<dbReference type="InterPro" id="IPR013786">
    <property type="entry name" value="AcylCoA_DH/ox_N"/>
</dbReference>